<keyword evidence="4" id="KW-1185">Reference proteome</keyword>
<feature type="compositionally biased region" description="Basic and acidic residues" evidence="1">
    <location>
        <begin position="135"/>
        <end position="196"/>
    </location>
</feature>
<feature type="signal peptide" evidence="2">
    <location>
        <begin position="1"/>
        <end position="22"/>
    </location>
</feature>
<feature type="compositionally biased region" description="Polar residues" evidence="1">
    <location>
        <begin position="98"/>
        <end position="118"/>
    </location>
</feature>
<evidence type="ECO:0000313" key="4">
    <source>
        <dbReference type="Proteomes" id="UP000319004"/>
    </source>
</evidence>
<accession>A0A518HJI5</accession>
<dbReference type="EMBL" id="CP037423">
    <property type="protein sequence ID" value="QDV40930.1"/>
    <property type="molecule type" value="Genomic_DNA"/>
</dbReference>
<dbReference type="KEGG" id="snep:Enr13x_07680"/>
<proteinExistence type="predicted"/>
<feature type="region of interest" description="Disordered" evidence="1">
    <location>
        <begin position="98"/>
        <end position="196"/>
    </location>
</feature>
<evidence type="ECO:0000313" key="3">
    <source>
        <dbReference type="EMBL" id="QDV40930.1"/>
    </source>
</evidence>
<keyword evidence="2" id="KW-0732">Signal</keyword>
<organism evidence="3 4">
    <name type="scientific">Stieleria neptunia</name>
    <dbReference type="NCBI Taxonomy" id="2527979"/>
    <lineage>
        <taxon>Bacteria</taxon>
        <taxon>Pseudomonadati</taxon>
        <taxon>Planctomycetota</taxon>
        <taxon>Planctomycetia</taxon>
        <taxon>Pirellulales</taxon>
        <taxon>Pirellulaceae</taxon>
        <taxon>Stieleria</taxon>
    </lineage>
</organism>
<dbReference type="Proteomes" id="UP000319004">
    <property type="component" value="Chromosome"/>
</dbReference>
<reference evidence="3 4" key="1">
    <citation type="submission" date="2019-03" db="EMBL/GenBank/DDBJ databases">
        <title>Deep-cultivation of Planctomycetes and their phenomic and genomic characterization uncovers novel biology.</title>
        <authorList>
            <person name="Wiegand S."/>
            <person name="Jogler M."/>
            <person name="Boedeker C."/>
            <person name="Pinto D."/>
            <person name="Vollmers J."/>
            <person name="Rivas-Marin E."/>
            <person name="Kohn T."/>
            <person name="Peeters S.H."/>
            <person name="Heuer A."/>
            <person name="Rast P."/>
            <person name="Oberbeckmann S."/>
            <person name="Bunk B."/>
            <person name="Jeske O."/>
            <person name="Meyerdierks A."/>
            <person name="Storesund J.E."/>
            <person name="Kallscheuer N."/>
            <person name="Luecker S."/>
            <person name="Lage O.M."/>
            <person name="Pohl T."/>
            <person name="Merkel B.J."/>
            <person name="Hornburger P."/>
            <person name="Mueller R.-W."/>
            <person name="Bruemmer F."/>
            <person name="Labrenz M."/>
            <person name="Spormann A.M."/>
            <person name="Op den Camp H."/>
            <person name="Overmann J."/>
            <person name="Amann R."/>
            <person name="Jetten M.S.M."/>
            <person name="Mascher T."/>
            <person name="Medema M.H."/>
            <person name="Devos D.P."/>
            <person name="Kaster A.-K."/>
            <person name="Ovreas L."/>
            <person name="Rohde M."/>
            <person name="Galperin M.Y."/>
            <person name="Jogler C."/>
        </authorList>
    </citation>
    <scope>NUCLEOTIDE SEQUENCE [LARGE SCALE GENOMIC DNA]</scope>
    <source>
        <strain evidence="3 4">Enr13</strain>
    </source>
</reference>
<name>A0A518HJI5_9BACT</name>
<evidence type="ECO:0000256" key="1">
    <source>
        <dbReference type="SAM" id="MobiDB-lite"/>
    </source>
</evidence>
<dbReference type="OrthoDB" id="265946at2"/>
<dbReference type="AlphaFoldDB" id="A0A518HJI5"/>
<feature type="compositionally biased region" description="Acidic residues" evidence="1">
    <location>
        <begin position="259"/>
        <end position="272"/>
    </location>
</feature>
<protein>
    <submittedName>
        <fullName evidence="3">Uncharacterized protein</fullName>
    </submittedName>
</protein>
<evidence type="ECO:0000256" key="2">
    <source>
        <dbReference type="SAM" id="SignalP"/>
    </source>
</evidence>
<sequence precursor="true">MKKLTRLCVAVIAGAALSTAAAQPPAASIHDASPSKISDWALAGVVWSDASLTKKLADQAAKESDSEQQVTRYQKISGQSATIIKAMEEFGWKQVKRSATVNDGRSGSTADGQRSIPSPSEVGAALADSLGRPADGSKEASQKKRSERTGRRNDAAELDPSIKRFDTETPAGRDDPGIDDERTGKRTPLDLDQYRVDDVIDETPGEARHQADATEDGVEAAIAAAAGRRGVGRGTVGRISLREAQTRSATLPYSKDSIYDSDDYDPDADYDIDNPLGTQFTNPESADLGDQDDDIDPKNPAKVIDGEDELIASMRRNPTAGQSRDNPSRDRGAGAKAKRSGAADVNLDRYTADRSKHVQDAHWVQFHLNANQVVWSELTTRENLNVQTRTALMKLRANMKVAMDATDNKRLQKVLRQNSFQRSL</sequence>
<gene>
    <name evidence="3" type="ORF">Enr13x_07680</name>
</gene>
<dbReference type="RefSeq" id="WP_145384725.1">
    <property type="nucleotide sequence ID" value="NZ_CP037423.1"/>
</dbReference>
<feature type="chain" id="PRO_5021870646" evidence="2">
    <location>
        <begin position="23"/>
        <end position="424"/>
    </location>
</feature>
<feature type="region of interest" description="Disordered" evidence="1">
    <location>
        <begin position="252"/>
        <end position="343"/>
    </location>
</feature>